<evidence type="ECO:0000313" key="6">
    <source>
        <dbReference type="EMBL" id="GHB57904.1"/>
    </source>
</evidence>
<keyword evidence="5" id="KW-0119">Carbohydrate metabolism</keyword>
<protein>
    <submittedName>
        <fullName evidence="6">KHG/KDPG aldolase</fullName>
    </submittedName>
</protein>
<sequence length="212" mass="20902">MSCHPFAVLAAQRLLPVLRDADADQAVRRTTALLAAGCRAVELTTSVPGWAAAVARTAPLADAHGRAALIGVGTVTGAADAERALDAGAGFLVSPYPAPEARAVAAERGAVFIEGAFTPGEVASAVRSGGAAKVFPAHVGGTGFIRSLKAVLPDALIIPTGGIRPAQVRDWLAAGAAAVGIGSGLPADPGELAAVFAELAGPCCCDPAGPGR</sequence>
<comment type="similarity">
    <text evidence="2">Belongs to the KHG/KDPG aldolase family.</text>
</comment>
<evidence type="ECO:0000256" key="4">
    <source>
        <dbReference type="ARBA" id="ARBA00023239"/>
    </source>
</evidence>
<dbReference type="Gene3D" id="3.20.20.70">
    <property type="entry name" value="Aldolase class I"/>
    <property type="match status" value="1"/>
</dbReference>
<gene>
    <name evidence="6" type="primary">kdgA</name>
    <name evidence="6" type="ORF">GCM10010347_30080</name>
</gene>
<dbReference type="EMBL" id="BMVP01000004">
    <property type="protein sequence ID" value="GHB57904.1"/>
    <property type="molecule type" value="Genomic_DNA"/>
</dbReference>
<dbReference type="CDD" id="cd00452">
    <property type="entry name" value="KDPG_aldolase"/>
    <property type="match status" value="1"/>
</dbReference>
<dbReference type="Proteomes" id="UP000642673">
    <property type="component" value="Unassembled WGS sequence"/>
</dbReference>
<keyword evidence="7" id="KW-1185">Reference proteome</keyword>
<dbReference type="InterPro" id="IPR013785">
    <property type="entry name" value="Aldolase_TIM"/>
</dbReference>
<keyword evidence="4" id="KW-0456">Lyase</keyword>
<dbReference type="SUPFAM" id="SSF51569">
    <property type="entry name" value="Aldolase"/>
    <property type="match status" value="1"/>
</dbReference>
<proteinExistence type="inferred from homology"/>
<evidence type="ECO:0000256" key="3">
    <source>
        <dbReference type="ARBA" id="ARBA00011233"/>
    </source>
</evidence>
<evidence type="ECO:0000313" key="7">
    <source>
        <dbReference type="Proteomes" id="UP000642673"/>
    </source>
</evidence>
<accession>A0ABQ3EZE2</accession>
<evidence type="ECO:0000256" key="5">
    <source>
        <dbReference type="ARBA" id="ARBA00023277"/>
    </source>
</evidence>
<dbReference type="Pfam" id="PF01081">
    <property type="entry name" value="Aldolase"/>
    <property type="match status" value="1"/>
</dbReference>
<evidence type="ECO:0000256" key="1">
    <source>
        <dbReference type="ARBA" id="ARBA00004761"/>
    </source>
</evidence>
<name>A0ABQ3EZE2_9ACTN</name>
<comment type="pathway">
    <text evidence="1">Carbohydrate acid metabolism.</text>
</comment>
<comment type="caution">
    <text evidence="6">The sequence shown here is derived from an EMBL/GenBank/DDBJ whole genome shotgun (WGS) entry which is preliminary data.</text>
</comment>
<dbReference type="PANTHER" id="PTHR30246:SF1">
    <property type="entry name" value="2-DEHYDRO-3-DEOXY-6-PHOSPHOGALACTONATE ALDOLASE-RELATED"/>
    <property type="match status" value="1"/>
</dbReference>
<dbReference type="RefSeq" id="WP_229873727.1">
    <property type="nucleotide sequence ID" value="NZ_BMVP01000004.1"/>
</dbReference>
<dbReference type="InterPro" id="IPR000887">
    <property type="entry name" value="Aldlse_KDPG_KHG"/>
</dbReference>
<dbReference type="PANTHER" id="PTHR30246">
    <property type="entry name" value="2-KETO-3-DEOXY-6-PHOSPHOGLUCONATE ALDOLASE"/>
    <property type="match status" value="1"/>
</dbReference>
<evidence type="ECO:0000256" key="2">
    <source>
        <dbReference type="ARBA" id="ARBA00006906"/>
    </source>
</evidence>
<organism evidence="6 7">
    <name type="scientific">Streptomyces cirratus</name>
    <dbReference type="NCBI Taxonomy" id="68187"/>
    <lineage>
        <taxon>Bacteria</taxon>
        <taxon>Bacillati</taxon>
        <taxon>Actinomycetota</taxon>
        <taxon>Actinomycetes</taxon>
        <taxon>Kitasatosporales</taxon>
        <taxon>Streptomycetaceae</taxon>
        <taxon>Streptomyces</taxon>
    </lineage>
</organism>
<comment type="subunit">
    <text evidence="3">Homotrimer.</text>
</comment>
<reference evidence="7" key="1">
    <citation type="journal article" date="2019" name="Int. J. Syst. Evol. Microbiol.">
        <title>The Global Catalogue of Microorganisms (GCM) 10K type strain sequencing project: providing services to taxonomists for standard genome sequencing and annotation.</title>
        <authorList>
            <consortium name="The Broad Institute Genomics Platform"/>
            <consortium name="The Broad Institute Genome Sequencing Center for Infectious Disease"/>
            <person name="Wu L."/>
            <person name="Ma J."/>
        </authorList>
    </citation>
    <scope>NUCLEOTIDE SEQUENCE [LARGE SCALE GENOMIC DNA]</scope>
    <source>
        <strain evidence="7">JCM 4738</strain>
    </source>
</reference>